<dbReference type="Gene3D" id="2.40.128.600">
    <property type="match status" value="1"/>
</dbReference>
<feature type="compositionally biased region" description="Low complexity" evidence="1">
    <location>
        <begin position="102"/>
        <end position="123"/>
    </location>
</feature>
<feature type="region of interest" description="Disordered" evidence="1">
    <location>
        <begin position="460"/>
        <end position="479"/>
    </location>
</feature>
<evidence type="ECO:0000313" key="4">
    <source>
        <dbReference type="EMBL" id="GAA4811759.1"/>
    </source>
</evidence>
<sequence length="572" mass="57552">MIARRRALTAAAGLVAIAAAAGACTTTPQPLPGPAPDATGSAATPEPPPGQVAGIPIPDGRIDDAVDRLDAVAAGAMHDPDVTGMAVAVVHDGTVVFERGYGTTTPPAGAPAPAAGTPGSGTSDADGARVDANTVFPLGALSTPVAATVVATQLTEGRSWSTPVQALMPQFAVADPYVSGHATVGDLFTGTSGLPEDAAIGAAHIGVDRQSMLDRLESLPPGTFRAAARPGALGPTIAGEAVARASGTDWATLYARSLFHRLGMDSTSYRARDFAARTDSSAPVLVAADGTVTAVDRAWTDAVAPARGLSSSAHDMAEWMRVLLSDGMYKGVRVIPAEPLAAALSPQAVAPETATEAADAIDARGVARGYGFGVTDSAAGRVVITGGGTASHDAPTGPDSAVTLIPSAGVGIVTLTNAVSTSERPVAAAQAVNAAFADLVQFGEMQRDWAAWFARTPLSHATPRQGTSAASPTTAAPSPGAPLPAFDGVYTNPFYGEATVRTSNDTTTLTLGPGRKAFRLTRTGDAAFAIAPADPAAPGAAAFRREHPDAVATFDGDALTISFLDQAGAFRR</sequence>
<protein>
    <submittedName>
        <fullName evidence="4">Serine hydrolase</fullName>
    </submittedName>
</protein>
<keyword evidence="4" id="KW-0378">Hydrolase</keyword>
<dbReference type="GO" id="GO:0016787">
    <property type="term" value="F:hydrolase activity"/>
    <property type="evidence" value="ECO:0007669"/>
    <property type="project" value="UniProtKB-KW"/>
</dbReference>
<evidence type="ECO:0000256" key="1">
    <source>
        <dbReference type="SAM" id="MobiDB-lite"/>
    </source>
</evidence>
<evidence type="ECO:0000256" key="2">
    <source>
        <dbReference type="SAM" id="SignalP"/>
    </source>
</evidence>
<dbReference type="RefSeq" id="WP_345602213.1">
    <property type="nucleotide sequence ID" value="NZ_BAABKQ010000001.1"/>
</dbReference>
<feature type="chain" id="PRO_5046180764" evidence="2">
    <location>
        <begin position="24"/>
        <end position="572"/>
    </location>
</feature>
<dbReference type="PANTHER" id="PTHR46825">
    <property type="entry name" value="D-ALANYL-D-ALANINE-CARBOXYPEPTIDASE/ENDOPEPTIDASE AMPH"/>
    <property type="match status" value="1"/>
</dbReference>
<proteinExistence type="predicted"/>
<keyword evidence="2" id="KW-0732">Signal</keyword>
<dbReference type="SUPFAM" id="SSF56601">
    <property type="entry name" value="beta-lactamase/transpeptidase-like"/>
    <property type="match status" value="1"/>
</dbReference>
<dbReference type="Proteomes" id="UP001500839">
    <property type="component" value="Unassembled WGS sequence"/>
</dbReference>
<dbReference type="EMBL" id="BAABKQ010000001">
    <property type="protein sequence ID" value="GAA4811759.1"/>
    <property type="molecule type" value="Genomic_DNA"/>
</dbReference>
<feature type="region of interest" description="Disordered" evidence="1">
    <location>
        <begin position="28"/>
        <end position="59"/>
    </location>
</feature>
<feature type="signal peptide" evidence="2">
    <location>
        <begin position="1"/>
        <end position="23"/>
    </location>
</feature>
<reference evidence="5" key="1">
    <citation type="journal article" date="2019" name="Int. J. Syst. Evol. Microbiol.">
        <title>The Global Catalogue of Microorganisms (GCM) 10K type strain sequencing project: providing services to taxonomists for standard genome sequencing and annotation.</title>
        <authorList>
            <consortium name="The Broad Institute Genomics Platform"/>
            <consortium name="The Broad Institute Genome Sequencing Center for Infectious Disease"/>
            <person name="Wu L."/>
            <person name="Ma J."/>
        </authorList>
    </citation>
    <scope>NUCLEOTIDE SEQUENCE [LARGE SCALE GENOMIC DNA]</scope>
    <source>
        <strain evidence="5">JCM 18542</strain>
    </source>
</reference>
<dbReference type="InterPro" id="IPR006311">
    <property type="entry name" value="TAT_signal"/>
</dbReference>
<gene>
    <name evidence="4" type="ORF">GCM10023353_15460</name>
</gene>
<dbReference type="InterPro" id="IPR012338">
    <property type="entry name" value="Beta-lactam/transpept-like"/>
</dbReference>
<dbReference type="Pfam" id="PF00144">
    <property type="entry name" value="Beta-lactamase"/>
    <property type="match status" value="1"/>
</dbReference>
<comment type="caution">
    <text evidence="4">The sequence shown here is derived from an EMBL/GenBank/DDBJ whole genome shotgun (WGS) entry which is preliminary data.</text>
</comment>
<feature type="region of interest" description="Disordered" evidence="1">
    <location>
        <begin position="102"/>
        <end position="125"/>
    </location>
</feature>
<evidence type="ECO:0000313" key="5">
    <source>
        <dbReference type="Proteomes" id="UP001500839"/>
    </source>
</evidence>
<organism evidence="4 5">
    <name type="scientific">Tomitella cavernea</name>
    <dbReference type="NCBI Taxonomy" id="1387982"/>
    <lineage>
        <taxon>Bacteria</taxon>
        <taxon>Bacillati</taxon>
        <taxon>Actinomycetota</taxon>
        <taxon>Actinomycetes</taxon>
        <taxon>Mycobacteriales</taxon>
        <taxon>Tomitella</taxon>
    </lineage>
</organism>
<name>A0ABP9CIY1_9ACTN</name>
<dbReference type="PANTHER" id="PTHR46825:SF15">
    <property type="entry name" value="BETA-LACTAMASE-RELATED DOMAIN-CONTAINING PROTEIN"/>
    <property type="match status" value="1"/>
</dbReference>
<feature type="compositionally biased region" description="Low complexity" evidence="1">
    <location>
        <begin position="466"/>
        <end position="478"/>
    </location>
</feature>
<dbReference type="PROSITE" id="PS51318">
    <property type="entry name" value="TAT"/>
    <property type="match status" value="1"/>
</dbReference>
<evidence type="ECO:0000259" key="3">
    <source>
        <dbReference type="Pfam" id="PF00144"/>
    </source>
</evidence>
<dbReference type="InterPro" id="IPR001466">
    <property type="entry name" value="Beta-lactam-related"/>
</dbReference>
<dbReference type="Gene3D" id="3.40.710.10">
    <property type="entry name" value="DD-peptidase/beta-lactamase superfamily"/>
    <property type="match status" value="1"/>
</dbReference>
<dbReference type="InterPro" id="IPR050491">
    <property type="entry name" value="AmpC-like"/>
</dbReference>
<accession>A0ABP9CIY1</accession>
<feature type="domain" description="Beta-lactamase-related" evidence="3">
    <location>
        <begin position="69"/>
        <end position="432"/>
    </location>
</feature>
<keyword evidence="5" id="KW-1185">Reference proteome</keyword>
<dbReference type="PROSITE" id="PS51257">
    <property type="entry name" value="PROKAR_LIPOPROTEIN"/>
    <property type="match status" value="1"/>
</dbReference>